<keyword evidence="5" id="KW-1185">Reference proteome</keyword>
<dbReference type="Pfam" id="PF06865">
    <property type="entry name" value="Ppnp"/>
    <property type="match status" value="1"/>
</dbReference>
<evidence type="ECO:0000313" key="4">
    <source>
        <dbReference type="EMBL" id="GGB96032.1"/>
    </source>
</evidence>
<dbReference type="EC" id="2.4.2.1" evidence="3"/>
<comment type="catalytic activity">
    <reaction evidence="3">
        <text>uridine + phosphate = alpha-D-ribose 1-phosphate + uracil</text>
        <dbReference type="Rhea" id="RHEA:24388"/>
        <dbReference type="ChEBI" id="CHEBI:16704"/>
        <dbReference type="ChEBI" id="CHEBI:17568"/>
        <dbReference type="ChEBI" id="CHEBI:43474"/>
        <dbReference type="ChEBI" id="CHEBI:57720"/>
        <dbReference type="EC" id="2.4.2.2"/>
    </reaction>
</comment>
<keyword evidence="2 3" id="KW-0808">Transferase</keyword>
<dbReference type="Proteomes" id="UP000620266">
    <property type="component" value="Unassembled WGS sequence"/>
</dbReference>
<comment type="catalytic activity">
    <reaction evidence="3">
        <text>adenosine + phosphate = alpha-D-ribose 1-phosphate + adenine</text>
        <dbReference type="Rhea" id="RHEA:27642"/>
        <dbReference type="ChEBI" id="CHEBI:16335"/>
        <dbReference type="ChEBI" id="CHEBI:16708"/>
        <dbReference type="ChEBI" id="CHEBI:43474"/>
        <dbReference type="ChEBI" id="CHEBI:57720"/>
        <dbReference type="EC" id="2.4.2.1"/>
    </reaction>
</comment>
<dbReference type="SUPFAM" id="SSF51182">
    <property type="entry name" value="RmlC-like cupins"/>
    <property type="match status" value="1"/>
</dbReference>
<dbReference type="GO" id="GO:0005829">
    <property type="term" value="C:cytosol"/>
    <property type="evidence" value="ECO:0007669"/>
    <property type="project" value="TreeGrafter"/>
</dbReference>
<dbReference type="GO" id="GO:0004731">
    <property type="term" value="F:purine-nucleoside phosphorylase activity"/>
    <property type="evidence" value="ECO:0007669"/>
    <property type="project" value="UniProtKB-UniRule"/>
</dbReference>
<dbReference type="EMBL" id="BMCG01000001">
    <property type="protein sequence ID" value="GGB96032.1"/>
    <property type="molecule type" value="Genomic_DNA"/>
</dbReference>
<dbReference type="PANTHER" id="PTHR36540:SF1">
    <property type="entry name" value="PYRIMIDINE_PURINE NUCLEOSIDE PHOSPHORYLASE"/>
    <property type="match status" value="1"/>
</dbReference>
<proteinExistence type="inferred from homology"/>
<evidence type="ECO:0000256" key="2">
    <source>
        <dbReference type="ARBA" id="ARBA00022679"/>
    </source>
</evidence>
<organism evidence="4 5">
    <name type="scientific">Oxalicibacterium flavum</name>
    <dbReference type="NCBI Taxonomy" id="179467"/>
    <lineage>
        <taxon>Bacteria</taxon>
        <taxon>Pseudomonadati</taxon>
        <taxon>Pseudomonadota</taxon>
        <taxon>Betaproteobacteria</taxon>
        <taxon>Burkholderiales</taxon>
        <taxon>Oxalobacteraceae</taxon>
        <taxon>Oxalicibacterium</taxon>
    </lineage>
</organism>
<name>A0A8J2UJL2_9BURK</name>
<evidence type="ECO:0000313" key="5">
    <source>
        <dbReference type="Proteomes" id="UP000620266"/>
    </source>
</evidence>
<evidence type="ECO:0000256" key="3">
    <source>
        <dbReference type="HAMAP-Rule" id="MF_01537"/>
    </source>
</evidence>
<dbReference type="InterPro" id="IPR009664">
    <property type="entry name" value="Ppnp"/>
</dbReference>
<sequence length="104" mass="11509">MSTQFDNVSAIKKANIYFDGKCVSHSIVFADGSKKTLGVIFPSTLKFNTGAAEIMELNAGKCRIRLDGESDWKTYEGGQQFNVPANSSFDIETIETLDYVCHFV</sequence>
<comment type="catalytic activity">
    <reaction evidence="3">
        <text>cytidine + phosphate = cytosine + alpha-D-ribose 1-phosphate</text>
        <dbReference type="Rhea" id="RHEA:52540"/>
        <dbReference type="ChEBI" id="CHEBI:16040"/>
        <dbReference type="ChEBI" id="CHEBI:17562"/>
        <dbReference type="ChEBI" id="CHEBI:43474"/>
        <dbReference type="ChEBI" id="CHEBI:57720"/>
        <dbReference type="EC" id="2.4.2.2"/>
    </reaction>
</comment>
<dbReference type="HAMAP" id="MF_01537">
    <property type="entry name" value="Nucleos_phosphorylase_PpnP"/>
    <property type="match status" value="1"/>
</dbReference>
<accession>A0A8J2UJL2</accession>
<dbReference type="InterPro" id="IPR011051">
    <property type="entry name" value="RmlC_Cupin_sf"/>
</dbReference>
<comment type="catalytic activity">
    <reaction evidence="3">
        <text>thymidine + phosphate = 2-deoxy-alpha-D-ribose 1-phosphate + thymine</text>
        <dbReference type="Rhea" id="RHEA:16037"/>
        <dbReference type="ChEBI" id="CHEBI:17748"/>
        <dbReference type="ChEBI" id="CHEBI:17821"/>
        <dbReference type="ChEBI" id="CHEBI:43474"/>
        <dbReference type="ChEBI" id="CHEBI:57259"/>
        <dbReference type="EC" id="2.4.2.2"/>
    </reaction>
</comment>
<comment type="catalytic activity">
    <reaction evidence="3">
        <text>a purine D-ribonucleoside + phosphate = a purine nucleobase + alpha-D-ribose 1-phosphate</text>
        <dbReference type="Rhea" id="RHEA:19805"/>
        <dbReference type="ChEBI" id="CHEBI:26386"/>
        <dbReference type="ChEBI" id="CHEBI:43474"/>
        <dbReference type="ChEBI" id="CHEBI:57720"/>
        <dbReference type="ChEBI" id="CHEBI:142355"/>
        <dbReference type="EC" id="2.4.2.1"/>
    </reaction>
</comment>
<evidence type="ECO:0000256" key="1">
    <source>
        <dbReference type="ARBA" id="ARBA00022676"/>
    </source>
</evidence>
<dbReference type="GO" id="GO:0016154">
    <property type="term" value="F:pyrimidine-nucleoside phosphorylase activity"/>
    <property type="evidence" value="ECO:0007669"/>
    <property type="project" value="UniProtKB-UniRule"/>
</dbReference>
<comment type="caution">
    <text evidence="4">The sequence shown here is derived from an EMBL/GenBank/DDBJ whole genome shotgun (WGS) entry which is preliminary data.</text>
</comment>
<dbReference type="CDD" id="cd20296">
    <property type="entry name" value="cupin_PpnP-like"/>
    <property type="match status" value="1"/>
</dbReference>
<keyword evidence="1 3" id="KW-0328">Glycosyltransferase</keyword>
<dbReference type="RefSeq" id="WP_188394276.1">
    <property type="nucleotide sequence ID" value="NZ_BMCG01000001.1"/>
</dbReference>
<reference evidence="4" key="2">
    <citation type="submission" date="2020-09" db="EMBL/GenBank/DDBJ databases">
        <authorList>
            <person name="Sun Q."/>
            <person name="Sedlacek I."/>
        </authorList>
    </citation>
    <scope>NUCLEOTIDE SEQUENCE</scope>
    <source>
        <strain evidence="4">CCM 7086</strain>
    </source>
</reference>
<protein>
    <recommendedName>
        <fullName evidence="3">Pyrimidine/purine nucleoside phosphorylase</fullName>
        <ecNumber evidence="3">2.4.2.1</ecNumber>
        <ecNumber evidence="3">2.4.2.2</ecNumber>
    </recommendedName>
    <alternativeName>
        <fullName evidence="3">Adenosine phosphorylase</fullName>
    </alternativeName>
    <alternativeName>
        <fullName evidence="3">Cytidine phosphorylase</fullName>
    </alternativeName>
    <alternativeName>
        <fullName evidence="3">Guanosine phosphorylase</fullName>
    </alternativeName>
    <alternativeName>
        <fullName evidence="3">Inosine phosphorylase</fullName>
    </alternativeName>
    <alternativeName>
        <fullName evidence="3">Thymidine phosphorylase</fullName>
    </alternativeName>
    <alternativeName>
        <fullName evidence="3">Uridine phosphorylase</fullName>
    </alternativeName>
    <alternativeName>
        <fullName evidence="3">Xanthosine phosphorylase</fullName>
    </alternativeName>
</protein>
<dbReference type="PANTHER" id="PTHR36540">
    <property type="entry name" value="PYRIMIDINE/PURINE NUCLEOSIDE PHOSPHORYLASE"/>
    <property type="match status" value="1"/>
</dbReference>
<dbReference type="EC" id="2.4.2.2" evidence="3"/>
<comment type="catalytic activity">
    <reaction evidence="3">
        <text>xanthosine + phosphate = alpha-D-ribose 1-phosphate + xanthine</text>
        <dbReference type="Rhea" id="RHEA:27638"/>
        <dbReference type="ChEBI" id="CHEBI:17712"/>
        <dbReference type="ChEBI" id="CHEBI:18107"/>
        <dbReference type="ChEBI" id="CHEBI:43474"/>
        <dbReference type="ChEBI" id="CHEBI:57720"/>
        <dbReference type="EC" id="2.4.2.1"/>
    </reaction>
</comment>
<comment type="catalytic activity">
    <reaction evidence="3">
        <text>inosine + phosphate = alpha-D-ribose 1-phosphate + hypoxanthine</text>
        <dbReference type="Rhea" id="RHEA:27646"/>
        <dbReference type="ChEBI" id="CHEBI:17368"/>
        <dbReference type="ChEBI" id="CHEBI:17596"/>
        <dbReference type="ChEBI" id="CHEBI:43474"/>
        <dbReference type="ChEBI" id="CHEBI:57720"/>
        <dbReference type="EC" id="2.4.2.1"/>
    </reaction>
</comment>
<comment type="function">
    <text evidence="3">Catalyzes the phosphorolysis of diverse nucleosides, yielding D-ribose 1-phosphate and the respective free bases. Can use uridine, adenosine, guanosine, cytidine, thymidine, inosine and xanthosine as substrates. Also catalyzes the reverse reactions.</text>
</comment>
<dbReference type="AlphaFoldDB" id="A0A8J2UJL2"/>
<reference evidence="4" key="1">
    <citation type="journal article" date="2014" name="Int. J. Syst. Evol. Microbiol.">
        <title>Complete genome sequence of Corynebacterium casei LMG S-19264T (=DSM 44701T), isolated from a smear-ripened cheese.</title>
        <authorList>
            <consortium name="US DOE Joint Genome Institute (JGI-PGF)"/>
            <person name="Walter F."/>
            <person name="Albersmeier A."/>
            <person name="Kalinowski J."/>
            <person name="Ruckert C."/>
        </authorList>
    </citation>
    <scope>NUCLEOTIDE SEQUENCE</scope>
    <source>
        <strain evidence="4">CCM 7086</strain>
    </source>
</reference>
<dbReference type="Gene3D" id="2.60.120.10">
    <property type="entry name" value="Jelly Rolls"/>
    <property type="match status" value="1"/>
</dbReference>
<comment type="catalytic activity">
    <reaction evidence="3">
        <text>guanosine + phosphate = alpha-D-ribose 1-phosphate + guanine</text>
        <dbReference type="Rhea" id="RHEA:13233"/>
        <dbReference type="ChEBI" id="CHEBI:16235"/>
        <dbReference type="ChEBI" id="CHEBI:16750"/>
        <dbReference type="ChEBI" id="CHEBI:43474"/>
        <dbReference type="ChEBI" id="CHEBI:57720"/>
        <dbReference type="EC" id="2.4.2.1"/>
    </reaction>
</comment>
<comment type="similarity">
    <text evidence="3">Belongs to the nucleoside phosphorylase PpnP family.</text>
</comment>
<gene>
    <name evidence="3" type="primary">ppnP</name>
    <name evidence="4" type="ORF">GCM10007205_01620</name>
</gene>
<dbReference type="InterPro" id="IPR014710">
    <property type="entry name" value="RmlC-like_jellyroll"/>
</dbReference>